<evidence type="ECO:0000313" key="2">
    <source>
        <dbReference type="EnsemblProtists" id="HpaP801513"/>
    </source>
</evidence>
<dbReference type="Proteomes" id="UP000011713">
    <property type="component" value="Unassembled WGS sequence"/>
</dbReference>
<feature type="compositionally biased region" description="Basic and acidic residues" evidence="1">
    <location>
        <begin position="130"/>
        <end position="146"/>
    </location>
</feature>
<protein>
    <submittedName>
        <fullName evidence="2">Uncharacterized protein</fullName>
    </submittedName>
</protein>
<feature type="region of interest" description="Disordered" evidence="1">
    <location>
        <begin position="1"/>
        <end position="44"/>
    </location>
</feature>
<sequence length="248" mass="27495">MSRLVESVVSFASSRAPPPPVPVVTSPRLVPESVSQPTEKKKKPHRGLIRAVGVFFKRKCSDGDATVRPPVVSGASPNRMVQWIHGSQRQSMPDMPLEAVDPSLYQERETLTSVCPLMEETPVTITNKRVKQETKADKGERRKAETKANVSFVKAKPSPTDSSELLRAESSSGNESNVDPLRVSFLIFGGSEVDSTFEPELHPSEYDDVHGSEIRPVLQNKMPLFFSLPLAERLRRSSAKSDPKEYEL</sequence>
<organism evidence="2 3">
    <name type="scientific">Hyaloperonospora arabidopsidis (strain Emoy2)</name>
    <name type="common">Downy mildew agent</name>
    <name type="synonym">Peronospora arabidopsidis</name>
    <dbReference type="NCBI Taxonomy" id="559515"/>
    <lineage>
        <taxon>Eukaryota</taxon>
        <taxon>Sar</taxon>
        <taxon>Stramenopiles</taxon>
        <taxon>Oomycota</taxon>
        <taxon>Peronosporomycetes</taxon>
        <taxon>Peronosporales</taxon>
        <taxon>Peronosporaceae</taxon>
        <taxon>Hyaloperonospora</taxon>
    </lineage>
</organism>
<reference evidence="2" key="2">
    <citation type="submission" date="2015-06" db="UniProtKB">
        <authorList>
            <consortium name="EnsemblProtists"/>
        </authorList>
    </citation>
    <scope>IDENTIFICATION</scope>
    <source>
        <strain evidence="2">Emoy2</strain>
    </source>
</reference>
<dbReference type="OMA" id="RPHDSES"/>
<dbReference type="InParanoid" id="M4B5G3"/>
<dbReference type="EnsemblProtists" id="HpaT801513">
    <property type="protein sequence ID" value="HpaP801513"/>
    <property type="gene ID" value="HpaG801513"/>
</dbReference>
<accession>M4B5G3</accession>
<dbReference type="HOGENOM" id="CLU_074958_0_0_1"/>
<name>M4B5G3_HYAAE</name>
<reference evidence="3" key="1">
    <citation type="journal article" date="2010" name="Science">
        <title>Signatures of adaptation to obligate biotrophy in the Hyaloperonospora arabidopsidis genome.</title>
        <authorList>
            <person name="Baxter L."/>
            <person name="Tripathy S."/>
            <person name="Ishaque N."/>
            <person name="Boot N."/>
            <person name="Cabral A."/>
            <person name="Kemen E."/>
            <person name="Thines M."/>
            <person name="Ah-Fong A."/>
            <person name="Anderson R."/>
            <person name="Badejoko W."/>
            <person name="Bittner-Eddy P."/>
            <person name="Boore J.L."/>
            <person name="Chibucos M.C."/>
            <person name="Coates M."/>
            <person name="Dehal P."/>
            <person name="Delehaunty K."/>
            <person name="Dong S."/>
            <person name="Downton P."/>
            <person name="Dumas B."/>
            <person name="Fabro G."/>
            <person name="Fronick C."/>
            <person name="Fuerstenberg S.I."/>
            <person name="Fulton L."/>
            <person name="Gaulin E."/>
            <person name="Govers F."/>
            <person name="Hughes L."/>
            <person name="Humphray S."/>
            <person name="Jiang R.H."/>
            <person name="Judelson H."/>
            <person name="Kamoun S."/>
            <person name="Kyung K."/>
            <person name="Meijer H."/>
            <person name="Minx P."/>
            <person name="Morris P."/>
            <person name="Nelson J."/>
            <person name="Phuntumart V."/>
            <person name="Qutob D."/>
            <person name="Rehmany A."/>
            <person name="Rougon-Cardoso A."/>
            <person name="Ryden P."/>
            <person name="Torto-Alalibo T."/>
            <person name="Studholme D."/>
            <person name="Wang Y."/>
            <person name="Win J."/>
            <person name="Wood J."/>
            <person name="Clifton S.W."/>
            <person name="Rogers J."/>
            <person name="Van den Ackerveken G."/>
            <person name="Jones J.D."/>
            <person name="McDowell J.M."/>
            <person name="Beynon J."/>
            <person name="Tyler B.M."/>
        </authorList>
    </citation>
    <scope>NUCLEOTIDE SEQUENCE [LARGE SCALE GENOMIC DNA]</scope>
    <source>
        <strain evidence="3">Emoy2</strain>
    </source>
</reference>
<feature type="compositionally biased region" description="Polar residues" evidence="1">
    <location>
        <begin position="159"/>
        <end position="176"/>
    </location>
</feature>
<dbReference type="AlphaFoldDB" id="M4B5G3"/>
<dbReference type="EMBL" id="JH598388">
    <property type="status" value="NOT_ANNOTATED_CDS"/>
    <property type="molecule type" value="Genomic_DNA"/>
</dbReference>
<feature type="region of interest" description="Disordered" evidence="1">
    <location>
        <begin position="129"/>
        <end position="176"/>
    </location>
</feature>
<proteinExistence type="predicted"/>
<dbReference type="eggNOG" id="ENOG502SGMN">
    <property type="taxonomic scope" value="Eukaryota"/>
</dbReference>
<evidence type="ECO:0000313" key="3">
    <source>
        <dbReference type="Proteomes" id="UP000011713"/>
    </source>
</evidence>
<keyword evidence="3" id="KW-1185">Reference proteome</keyword>
<evidence type="ECO:0000256" key="1">
    <source>
        <dbReference type="SAM" id="MobiDB-lite"/>
    </source>
</evidence>
<dbReference type="VEuPathDB" id="FungiDB:HpaG801513"/>